<dbReference type="Proteomes" id="UP000274909">
    <property type="component" value="Unassembled WGS sequence"/>
</dbReference>
<evidence type="ECO:0000256" key="1">
    <source>
        <dbReference type="SAM" id="Phobius"/>
    </source>
</evidence>
<keyword evidence="1" id="KW-0472">Membrane</keyword>
<feature type="transmembrane region" description="Helical" evidence="1">
    <location>
        <begin position="169"/>
        <end position="186"/>
    </location>
</feature>
<proteinExistence type="predicted"/>
<keyword evidence="1" id="KW-1133">Transmembrane helix</keyword>
<dbReference type="OrthoDB" id="9987385at2"/>
<comment type="caution">
    <text evidence="2">The sequence shown here is derived from an EMBL/GenBank/DDBJ whole genome shotgun (WGS) entry which is preliminary data.</text>
</comment>
<evidence type="ECO:0000313" key="2">
    <source>
        <dbReference type="EMBL" id="RUR03063.1"/>
    </source>
</evidence>
<sequence length="232" mass="25459">MIARIENHWWREGWRLVRERLPGVVTPRRRLVLAAVVALSIVIGTIGGLLLFSLVDEPQEVPGWPGGLALGLFAAQLAMTICAAVWERRDRQPEYRSGRVSLGIEPLLDIRQPLPETSSSELLDEAHTHVERTRRAVPALMLVSISAPIVLPAVIVLLLVAGWWSTSSLFLIALFLLNMGQPLIWLKTLGSTTAQLARLDRIPVAPTTAYRGPKAWGIEAPRKAVGDEPSPG</sequence>
<gene>
    <name evidence="2" type="ORF">ELQ94_00430</name>
</gene>
<feature type="transmembrane region" description="Helical" evidence="1">
    <location>
        <begin position="67"/>
        <end position="86"/>
    </location>
</feature>
<keyword evidence="3" id="KW-1185">Reference proteome</keyword>
<accession>A0A433JVR0</accession>
<evidence type="ECO:0000313" key="3">
    <source>
        <dbReference type="Proteomes" id="UP000274909"/>
    </source>
</evidence>
<dbReference type="EMBL" id="RZGZ01000001">
    <property type="protein sequence ID" value="RUR03063.1"/>
    <property type="molecule type" value="Genomic_DNA"/>
</dbReference>
<feature type="transmembrane region" description="Helical" evidence="1">
    <location>
        <begin position="31"/>
        <end position="55"/>
    </location>
</feature>
<name>A0A433JVR0_9MICO</name>
<reference evidence="2 3" key="1">
    <citation type="submission" date="2018-12" db="EMBL/GenBank/DDBJ databases">
        <authorList>
            <person name="Li F."/>
        </authorList>
    </citation>
    <scope>NUCLEOTIDE SEQUENCE [LARGE SCALE GENOMIC DNA]</scope>
    <source>
        <strain evidence="2 3">EGI 6500705</strain>
    </source>
</reference>
<feature type="transmembrane region" description="Helical" evidence="1">
    <location>
        <begin position="139"/>
        <end position="163"/>
    </location>
</feature>
<keyword evidence="1" id="KW-0812">Transmembrane</keyword>
<protein>
    <submittedName>
        <fullName evidence="2">Uncharacterized protein</fullName>
    </submittedName>
</protein>
<organism evidence="2 3">
    <name type="scientific">Labedella endophytica</name>
    <dbReference type="NCBI Taxonomy" id="1523160"/>
    <lineage>
        <taxon>Bacteria</taxon>
        <taxon>Bacillati</taxon>
        <taxon>Actinomycetota</taxon>
        <taxon>Actinomycetes</taxon>
        <taxon>Micrococcales</taxon>
        <taxon>Microbacteriaceae</taxon>
        <taxon>Labedella</taxon>
    </lineage>
</organism>
<dbReference type="AlphaFoldDB" id="A0A433JVR0"/>
<dbReference type="RefSeq" id="WP_127046087.1">
    <property type="nucleotide sequence ID" value="NZ_RZGZ01000001.1"/>
</dbReference>